<keyword evidence="2" id="KW-1277">Toxin-antitoxin system</keyword>
<proteinExistence type="inferred from homology"/>
<keyword evidence="4" id="KW-0479">Metal-binding</keyword>
<comment type="similarity">
    <text evidence="7">Belongs to the PINc/VapC protein family.</text>
</comment>
<dbReference type="EMBL" id="MEVN01000006">
    <property type="protein sequence ID" value="OGC57760.1"/>
    <property type="molecule type" value="Genomic_DNA"/>
</dbReference>
<keyword evidence="5" id="KW-0378">Hydrolase</keyword>
<dbReference type="InterPro" id="IPR050556">
    <property type="entry name" value="Type_II_TA_system_RNase"/>
</dbReference>
<dbReference type="Gene3D" id="3.40.50.1010">
    <property type="entry name" value="5'-nuclease"/>
    <property type="match status" value="1"/>
</dbReference>
<accession>A0A1F4VLA1</accession>
<dbReference type="GO" id="GO:0046872">
    <property type="term" value="F:metal ion binding"/>
    <property type="evidence" value="ECO:0007669"/>
    <property type="project" value="UniProtKB-KW"/>
</dbReference>
<evidence type="ECO:0000256" key="3">
    <source>
        <dbReference type="ARBA" id="ARBA00022722"/>
    </source>
</evidence>
<evidence type="ECO:0000256" key="2">
    <source>
        <dbReference type="ARBA" id="ARBA00022649"/>
    </source>
</evidence>
<evidence type="ECO:0000313" key="9">
    <source>
        <dbReference type="EMBL" id="OGC57760.1"/>
    </source>
</evidence>
<sequence length="111" mass="12501">MLIVVKLPTKMSIKPNLFISVITIQELYEGKSTLSESKLKEMLSVIAPLEILEYNREIAEIAGTVARDSKTTIEFADTAIAATCVFNDSKLFTLNTNHFKDIPDLELYNFK</sequence>
<dbReference type="GO" id="GO:0004518">
    <property type="term" value="F:nuclease activity"/>
    <property type="evidence" value="ECO:0007669"/>
    <property type="project" value="UniProtKB-KW"/>
</dbReference>
<dbReference type="GO" id="GO:0016787">
    <property type="term" value="F:hydrolase activity"/>
    <property type="evidence" value="ECO:0007669"/>
    <property type="project" value="UniProtKB-KW"/>
</dbReference>
<dbReference type="PANTHER" id="PTHR33653:SF1">
    <property type="entry name" value="RIBONUCLEASE VAPC2"/>
    <property type="match status" value="1"/>
</dbReference>
<protein>
    <recommendedName>
        <fullName evidence="8">PIN domain-containing protein</fullName>
    </recommendedName>
</protein>
<organism evidence="9 10">
    <name type="scientific">candidate division WWE3 bacterium RIFCSPLOWO2_12_FULL_36_10</name>
    <dbReference type="NCBI Taxonomy" id="1802630"/>
    <lineage>
        <taxon>Bacteria</taxon>
        <taxon>Katanobacteria</taxon>
    </lineage>
</organism>
<dbReference type="AlphaFoldDB" id="A0A1F4VLA1"/>
<dbReference type="SUPFAM" id="SSF88723">
    <property type="entry name" value="PIN domain-like"/>
    <property type="match status" value="1"/>
</dbReference>
<name>A0A1F4VLA1_UNCKA</name>
<evidence type="ECO:0000256" key="1">
    <source>
        <dbReference type="ARBA" id="ARBA00001946"/>
    </source>
</evidence>
<evidence type="ECO:0000313" key="10">
    <source>
        <dbReference type="Proteomes" id="UP000177763"/>
    </source>
</evidence>
<gene>
    <name evidence="9" type="ORF">A3H26_02045</name>
</gene>
<feature type="domain" description="PIN" evidence="8">
    <location>
        <begin position="15"/>
        <end position="103"/>
    </location>
</feature>
<keyword evidence="6" id="KW-0460">Magnesium</keyword>
<reference evidence="9 10" key="1">
    <citation type="journal article" date="2016" name="Nat. Commun.">
        <title>Thousands of microbial genomes shed light on interconnected biogeochemical processes in an aquifer system.</title>
        <authorList>
            <person name="Anantharaman K."/>
            <person name="Brown C.T."/>
            <person name="Hug L.A."/>
            <person name="Sharon I."/>
            <person name="Castelle C.J."/>
            <person name="Probst A.J."/>
            <person name="Thomas B.C."/>
            <person name="Singh A."/>
            <person name="Wilkins M.J."/>
            <person name="Karaoz U."/>
            <person name="Brodie E.L."/>
            <person name="Williams K.H."/>
            <person name="Hubbard S.S."/>
            <person name="Banfield J.F."/>
        </authorList>
    </citation>
    <scope>NUCLEOTIDE SEQUENCE [LARGE SCALE GENOMIC DNA]</scope>
</reference>
<evidence type="ECO:0000256" key="6">
    <source>
        <dbReference type="ARBA" id="ARBA00022842"/>
    </source>
</evidence>
<dbReference type="PANTHER" id="PTHR33653">
    <property type="entry name" value="RIBONUCLEASE VAPC2"/>
    <property type="match status" value="1"/>
</dbReference>
<dbReference type="InterPro" id="IPR029060">
    <property type="entry name" value="PIN-like_dom_sf"/>
</dbReference>
<keyword evidence="3" id="KW-0540">Nuclease</keyword>
<evidence type="ECO:0000256" key="5">
    <source>
        <dbReference type="ARBA" id="ARBA00022801"/>
    </source>
</evidence>
<comment type="caution">
    <text evidence="9">The sequence shown here is derived from an EMBL/GenBank/DDBJ whole genome shotgun (WGS) entry which is preliminary data.</text>
</comment>
<comment type="cofactor">
    <cofactor evidence="1">
        <name>Mg(2+)</name>
        <dbReference type="ChEBI" id="CHEBI:18420"/>
    </cofactor>
</comment>
<dbReference type="InterPro" id="IPR002716">
    <property type="entry name" value="PIN_dom"/>
</dbReference>
<evidence type="ECO:0000256" key="4">
    <source>
        <dbReference type="ARBA" id="ARBA00022723"/>
    </source>
</evidence>
<dbReference type="Proteomes" id="UP000177763">
    <property type="component" value="Unassembled WGS sequence"/>
</dbReference>
<dbReference type="Pfam" id="PF01850">
    <property type="entry name" value="PIN"/>
    <property type="match status" value="1"/>
</dbReference>
<dbReference type="STRING" id="1802630.A3H26_02045"/>
<evidence type="ECO:0000256" key="7">
    <source>
        <dbReference type="ARBA" id="ARBA00038093"/>
    </source>
</evidence>
<evidence type="ECO:0000259" key="8">
    <source>
        <dbReference type="Pfam" id="PF01850"/>
    </source>
</evidence>